<evidence type="ECO:0000313" key="1">
    <source>
        <dbReference type="EMBL" id="TMS59088.1"/>
    </source>
</evidence>
<gene>
    <name evidence="1" type="ORF">MW7_004245</name>
</gene>
<comment type="caution">
    <text evidence="1">The sequence shown here is derived from an EMBL/GenBank/DDBJ whole genome shotgun (WGS) entry which is preliminary data.</text>
</comment>
<accession>A0ACD3SSL5</accession>
<dbReference type="EMBL" id="AKCV02000013">
    <property type="protein sequence ID" value="TMS59088.1"/>
    <property type="molecule type" value="Genomic_DNA"/>
</dbReference>
<keyword evidence="2" id="KW-1185">Reference proteome</keyword>
<protein>
    <submittedName>
        <fullName evidence="1">ShET2/EspL2 family type III secretion system effector toxin</fullName>
    </submittedName>
</protein>
<sequence>MLQRIRHFFSTGFSCTSASGEREAPPVAVAVSSRRTVSPVSTAPSTVVSDTNFPRPPDRKVTQRQDLVAEAGASTVAAQRTPVTSSSARNRGHVSGAKSRTSGSPRNAEQKTTAFEQRDDAGVQRPQRKARATNTPARNVTRSAVGGNESSSRARRTGGSPVRAAQIESAQTAAVKARTYQWPADAKKINLNGAATVPGERSGVSMPAACRHLTAAAAHWRLQHPGQEFNFAERFRDAETIARNMPPDIESLSEHMRRRASQSHVFSMEQFDAVIDQLRWSLDRDKKEHVAFLRTGGHTMLLSIRKDRIALFDPNDTHREVRIDLAPRERSGLQLRELLSDKKLARYFAHGPVATIQVLKPAQRGYASIEREFRKHEYDGGRVHEYPDVRVHCGPSASLLRVLLRDKNCKCRQLINFDFLGKMSKLASEEDGVARLRNILAASFPLDEAAGQKHPYMTSFRRDYSVGAHALVRFLEYLLETHGPRLEGTEVGKQTAGMRDAVIQGNLPAAWKLHELDVAKIMDGRCRESFLLMVGLFARHVPHQLTDALCSDLVPHLTEQLARTLAAESFAFSLNGANHQGELLALIVETLQRSPSDDQQAHQRSVLARATLGALRHQFDPARDKRHERQTHILFSKPAPAAEQVSETALNAAMSVLLSVIPDAAEDIRALGRQRADALALRTGAA</sequence>
<proteinExistence type="predicted"/>
<organism evidence="1 2">
    <name type="scientific">Imbroritus primus</name>
    <dbReference type="NCBI Taxonomy" id="3058603"/>
    <lineage>
        <taxon>Bacteria</taxon>
        <taxon>Pseudomonadati</taxon>
        <taxon>Pseudomonadota</taxon>
        <taxon>Betaproteobacteria</taxon>
        <taxon>Burkholderiales</taxon>
        <taxon>Burkholderiaceae</taxon>
        <taxon>Imbroritus</taxon>
    </lineage>
</organism>
<name>A0ACD3SSL5_9BURK</name>
<dbReference type="Proteomes" id="UP000004277">
    <property type="component" value="Unassembled WGS sequence"/>
</dbReference>
<reference evidence="1" key="1">
    <citation type="submission" date="2019-05" db="EMBL/GenBank/DDBJ databases">
        <title>Revised genome assembly of Burkholderiaceae (previously Ralstonia) sp. PBA.</title>
        <authorList>
            <person name="Gan H.M."/>
        </authorList>
    </citation>
    <scope>NUCLEOTIDE SEQUENCE</scope>
    <source>
        <strain evidence="1">PBA</strain>
    </source>
</reference>
<evidence type="ECO:0000313" key="2">
    <source>
        <dbReference type="Proteomes" id="UP000004277"/>
    </source>
</evidence>